<gene>
    <name evidence="5" type="ORF">GALL_11830</name>
</gene>
<dbReference type="InterPro" id="IPR045028">
    <property type="entry name" value="DinG/Rad3-like"/>
</dbReference>
<evidence type="ECO:0000256" key="3">
    <source>
        <dbReference type="ARBA" id="ARBA00022840"/>
    </source>
</evidence>
<dbReference type="GO" id="GO:0016818">
    <property type="term" value="F:hydrolase activity, acting on acid anhydrides, in phosphorus-containing anhydrides"/>
    <property type="evidence" value="ECO:0007669"/>
    <property type="project" value="InterPro"/>
</dbReference>
<evidence type="ECO:0000259" key="4">
    <source>
        <dbReference type="PROSITE" id="PS51193"/>
    </source>
</evidence>
<evidence type="ECO:0000313" key="5">
    <source>
        <dbReference type="EMBL" id="OIR18841.1"/>
    </source>
</evidence>
<dbReference type="InterPro" id="IPR027417">
    <property type="entry name" value="P-loop_NTPase"/>
</dbReference>
<dbReference type="EMBL" id="MLJW01000002">
    <property type="protein sequence ID" value="OIR18841.1"/>
    <property type="molecule type" value="Genomic_DNA"/>
</dbReference>
<dbReference type="GO" id="GO:0003676">
    <property type="term" value="F:nucleic acid binding"/>
    <property type="evidence" value="ECO:0007669"/>
    <property type="project" value="InterPro"/>
</dbReference>
<dbReference type="SMART" id="SM00491">
    <property type="entry name" value="HELICc2"/>
    <property type="match status" value="1"/>
</dbReference>
<dbReference type="GO" id="GO:0005524">
    <property type="term" value="F:ATP binding"/>
    <property type="evidence" value="ECO:0007669"/>
    <property type="project" value="UniProtKB-KW"/>
</dbReference>
<dbReference type="InterPro" id="IPR014013">
    <property type="entry name" value="Helic_SF1/SF2_ATP-bd_DinG/Rad3"/>
</dbReference>
<organism evidence="5">
    <name type="scientific">mine drainage metagenome</name>
    <dbReference type="NCBI Taxonomy" id="410659"/>
    <lineage>
        <taxon>unclassified sequences</taxon>
        <taxon>metagenomes</taxon>
        <taxon>ecological metagenomes</taxon>
    </lineage>
</organism>
<evidence type="ECO:0000256" key="2">
    <source>
        <dbReference type="ARBA" id="ARBA00022801"/>
    </source>
</evidence>
<dbReference type="AlphaFoldDB" id="A0A1J5TD48"/>
<feature type="domain" description="Helicase ATP-binding" evidence="4">
    <location>
        <begin position="32"/>
        <end position="308"/>
    </location>
</feature>
<proteinExistence type="predicted"/>
<reference evidence="5" key="1">
    <citation type="submission" date="2016-10" db="EMBL/GenBank/DDBJ databases">
        <title>Sequence of Gallionella enrichment culture.</title>
        <authorList>
            <person name="Poehlein A."/>
            <person name="Muehling M."/>
            <person name="Daniel R."/>
        </authorList>
    </citation>
    <scope>NUCLEOTIDE SEQUENCE</scope>
</reference>
<dbReference type="SUPFAM" id="SSF52540">
    <property type="entry name" value="P-loop containing nucleoside triphosphate hydrolases"/>
    <property type="match status" value="2"/>
</dbReference>
<dbReference type="GO" id="GO:0006139">
    <property type="term" value="P:nucleobase-containing compound metabolic process"/>
    <property type="evidence" value="ECO:0007669"/>
    <property type="project" value="InterPro"/>
</dbReference>
<comment type="caution">
    <text evidence="5">The sequence shown here is derived from an EMBL/GenBank/DDBJ whole genome shotgun (WGS) entry which is preliminary data.</text>
</comment>
<keyword evidence="2" id="KW-0378">Hydrolase</keyword>
<keyword evidence="3" id="KW-0067">ATP-binding</keyword>
<dbReference type="PANTHER" id="PTHR11472">
    <property type="entry name" value="DNA REPAIR DEAD HELICASE RAD3/XP-D SUBFAMILY MEMBER"/>
    <property type="match status" value="1"/>
</dbReference>
<dbReference type="Gene3D" id="3.40.50.300">
    <property type="entry name" value="P-loop containing nucleotide triphosphate hydrolases"/>
    <property type="match status" value="2"/>
</dbReference>
<keyword evidence="1" id="KW-0547">Nucleotide-binding</keyword>
<evidence type="ECO:0000256" key="1">
    <source>
        <dbReference type="ARBA" id="ARBA00022741"/>
    </source>
</evidence>
<dbReference type="PROSITE" id="PS51193">
    <property type="entry name" value="HELICASE_ATP_BIND_2"/>
    <property type="match status" value="1"/>
</dbReference>
<dbReference type="GO" id="GO:0003678">
    <property type="term" value="F:DNA helicase activity"/>
    <property type="evidence" value="ECO:0007669"/>
    <property type="project" value="TreeGrafter"/>
</dbReference>
<dbReference type="PANTHER" id="PTHR11472:SF34">
    <property type="entry name" value="REGULATOR OF TELOMERE ELONGATION HELICASE 1"/>
    <property type="match status" value="1"/>
</dbReference>
<sequence length="690" mass="76162">MIGLREDSDLGAAPPLPSHARTLTGRAFAEGGWLQELLGLEHRPEQETMARALASAFTEDEPILFEAGTGVGKSLAYLIPGIIHACDQKRQLVVSTHTISLQEQLEQKDLPLCRRVFRSTPELAPYAEFKSAVLLGKGNYLCTTRLGAALAGRNELFSTPEFEELKRIAAWAEKTETGLRHELSPPPDPEVWEHVNADSSSCSRKHCDCERCFYQRAKGRIRLAQVVIVNHSLLFALLNAGGAREKGSGRGVLFPDDLVVLDEAHTVPEVATDHFGLRVSSYGVDRMLKHLYNPRTKRGLLVRHGEPHQLQLVADALEASTQFFGFLADTLLAKHPVVRVRDSDVAEPYLSGPLQALAKALDSIATKLDQGKEHDDFIEQKGRVDACRTSIERWLKVADEQHVYWAERGGRRTPIITLRTAPIDVSPDLRDALFTRGVAVACTSATLAIGGQIGVFQIRMGAETARTGIVKSPFDYERHMRVYVAADMPLPSPGNARLAIDALADWVRFCCLRCSGGSLVLFTAYTDMRAVAEIVEPALAAAKRPFLIQGAMRSRTELTQAMRSHGNAVLFGTESFWTGVDVPGNALSQVVITRLPFEIPTHPIQEARAERIRAEGGNPFNELTLPDAVVKFRQGIGRLIRTADDRGVVTLLDSRVLAKSYGQLFLAALPIQAHERLTTRDRESRFRPYV</sequence>
<protein>
    <recommendedName>
        <fullName evidence="4">Helicase ATP-binding domain-containing protein</fullName>
    </recommendedName>
</protein>
<name>A0A1J5TD48_9ZZZZ</name>
<dbReference type="InterPro" id="IPR006555">
    <property type="entry name" value="ATP-dep_Helicase_C"/>
</dbReference>
<accession>A0A1J5TD48</accession>
<dbReference type="Pfam" id="PF13307">
    <property type="entry name" value="Helicase_C_2"/>
    <property type="match status" value="1"/>
</dbReference>